<evidence type="ECO:0000313" key="1">
    <source>
        <dbReference type="EMBL" id="MCX7468738.1"/>
    </source>
</evidence>
<dbReference type="RefSeq" id="WP_248168179.1">
    <property type="nucleotide sequence ID" value="NZ_JALNJA010000003.1"/>
</dbReference>
<dbReference type="InterPro" id="IPR009899">
    <property type="entry name" value="ArdA"/>
</dbReference>
<reference evidence="1" key="1">
    <citation type="submission" date="2022-11" db="EMBL/GenBank/DDBJ databases">
        <title>Corynebacterium sp. isolated from Penguins.</title>
        <authorList>
            <person name="Sedlar K."/>
            <person name="Svec P."/>
        </authorList>
    </citation>
    <scope>NUCLEOTIDE SEQUENCE</scope>
    <source>
        <strain evidence="1">P7374</strain>
    </source>
</reference>
<name>A0A9Q4GIT3_9CORY</name>
<dbReference type="Pfam" id="PF07275">
    <property type="entry name" value="ArdA"/>
    <property type="match status" value="1"/>
</dbReference>
<sequence length="180" mass="20199">MTITDTTPRVWPACLNCYNNGRLVGQWVDCTDVSDVTITSLHDGFRGPYSGCEVIWCIDHENLPVKGEIGLAEAGRWGDCFEEADPDQWPAVCAWVSSGCYIAEGTGDIPSMSQFEDAYQGQWDSFDDYATQLAEGIALTDDWPEEAQRYFNWEAWSRDLAFDYTVMDAPDGGVFVFRNC</sequence>
<organism evidence="1 2">
    <name type="scientific">Corynebacterium pygosceleis</name>
    <dbReference type="NCBI Taxonomy" id="2800406"/>
    <lineage>
        <taxon>Bacteria</taxon>
        <taxon>Bacillati</taxon>
        <taxon>Actinomycetota</taxon>
        <taxon>Actinomycetes</taxon>
        <taxon>Mycobacteriales</taxon>
        <taxon>Corynebacteriaceae</taxon>
        <taxon>Corynebacterium</taxon>
    </lineage>
</organism>
<accession>A0A9Q4GIT3</accession>
<dbReference type="Gene3D" id="1.10.10.1190">
    <property type="entry name" value="Antirestriction protein ArdA, domain 3"/>
    <property type="match status" value="1"/>
</dbReference>
<dbReference type="Gene3D" id="3.10.20.480">
    <property type="entry name" value="Antirestriction protein ArdA, domain 1"/>
    <property type="match status" value="1"/>
</dbReference>
<dbReference type="InterPro" id="IPR041895">
    <property type="entry name" value="ArdA_dom1"/>
</dbReference>
<gene>
    <name evidence="1" type="ORF">OS129_07605</name>
</gene>
<protein>
    <submittedName>
        <fullName evidence="1">Antirestriction protein ArdA</fullName>
    </submittedName>
</protein>
<dbReference type="EMBL" id="JAPMKU010000003">
    <property type="protein sequence ID" value="MCX7468738.1"/>
    <property type="molecule type" value="Genomic_DNA"/>
</dbReference>
<dbReference type="InterPro" id="IPR041893">
    <property type="entry name" value="ArdA_dom3"/>
</dbReference>
<dbReference type="Proteomes" id="UP001071478">
    <property type="component" value="Unassembled WGS sequence"/>
</dbReference>
<proteinExistence type="predicted"/>
<evidence type="ECO:0000313" key="2">
    <source>
        <dbReference type="Proteomes" id="UP001071478"/>
    </source>
</evidence>
<dbReference type="AlphaFoldDB" id="A0A9Q4GIT3"/>
<comment type="caution">
    <text evidence="1">The sequence shown here is derived from an EMBL/GenBank/DDBJ whole genome shotgun (WGS) entry which is preliminary data.</text>
</comment>